<comment type="catalytic activity">
    <reaction evidence="1">
        <text>ATP + H2O = ADP + phosphate + H(+)</text>
        <dbReference type="Rhea" id="RHEA:13065"/>
        <dbReference type="ChEBI" id="CHEBI:15377"/>
        <dbReference type="ChEBI" id="CHEBI:15378"/>
        <dbReference type="ChEBI" id="CHEBI:30616"/>
        <dbReference type="ChEBI" id="CHEBI:43474"/>
        <dbReference type="ChEBI" id="CHEBI:456216"/>
        <dbReference type="EC" id="5.6.2.3"/>
    </reaction>
</comment>
<evidence type="ECO:0000313" key="4">
    <source>
        <dbReference type="EMBL" id="RYQ96745.1"/>
    </source>
</evidence>
<feature type="domain" description="DNA helicase Pif1-like 2B" evidence="3">
    <location>
        <begin position="140"/>
        <end position="165"/>
    </location>
</feature>
<dbReference type="PANTHER" id="PTHR10492">
    <property type="match status" value="1"/>
</dbReference>
<protein>
    <recommendedName>
        <fullName evidence="1">ATP-dependent DNA helicase</fullName>
        <ecNumber evidence="1">5.6.2.3</ecNumber>
    </recommendedName>
</protein>
<evidence type="ECO:0000259" key="3">
    <source>
        <dbReference type="Pfam" id="PF21530"/>
    </source>
</evidence>
<dbReference type="GO" id="GO:0043139">
    <property type="term" value="F:5'-3' DNA helicase activity"/>
    <property type="evidence" value="ECO:0007669"/>
    <property type="project" value="UniProtKB-EC"/>
</dbReference>
<accession>A0A444Y495</accession>
<feature type="domain" description="DNA helicase Pif1-like DEAD-box helicase" evidence="2">
    <location>
        <begin position="26"/>
        <end position="73"/>
    </location>
</feature>
<sequence>MLCTVVMEQKEAYNKVIKTINEFEGGKMFLYNLISTKIKSKSKIILNMASSEIASLLLSNGRTAHSRFKISLTLLKVGDEILGDSLDVESEIKISMDMTFSDFDQAFDELIDFVFSDLVHSYLSSNYFNDRTILAPTLDILTLKIGVPVLLLRNIDQSNGLCNGYMTTGIFWYDNQQDLRTIVKNRGFVLTETDFYHQRYSL</sequence>
<keyword evidence="1" id="KW-0347">Helicase</keyword>
<dbReference type="PANTHER" id="PTHR10492:SF57">
    <property type="entry name" value="ATP-DEPENDENT DNA HELICASE"/>
    <property type="match status" value="1"/>
</dbReference>
<evidence type="ECO:0000313" key="5">
    <source>
        <dbReference type="Proteomes" id="UP000289738"/>
    </source>
</evidence>
<reference evidence="4 5" key="1">
    <citation type="submission" date="2019-01" db="EMBL/GenBank/DDBJ databases">
        <title>Sequencing of cultivated peanut Arachis hypogaea provides insights into genome evolution and oil improvement.</title>
        <authorList>
            <person name="Chen X."/>
        </authorList>
    </citation>
    <scope>NUCLEOTIDE SEQUENCE [LARGE SCALE GENOMIC DNA]</scope>
    <source>
        <strain evidence="5">cv. Fuhuasheng</strain>
        <tissue evidence="4">Leaves</tissue>
    </source>
</reference>
<dbReference type="InterPro" id="IPR010285">
    <property type="entry name" value="DNA_helicase_pif1-like_DEAD"/>
</dbReference>
<organism evidence="4 5">
    <name type="scientific">Arachis hypogaea</name>
    <name type="common">Peanut</name>
    <dbReference type="NCBI Taxonomy" id="3818"/>
    <lineage>
        <taxon>Eukaryota</taxon>
        <taxon>Viridiplantae</taxon>
        <taxon>Streptophyta</taxon>
        <taxon>Embryophyta</taxon>
        <taxon>Tracheophyta</taxon>
        <taxon>Spermatophyta</taxon>
        <taxon>Magnoliopsida</taxon>
        <taxon>eudicotyledons</taxon>
        <taxon>Gunneridae</taxon>
        <taxon>Pentapetalae</taxon>
        <taxon>rosids</taxon>
        <taxon>fabids</taxon>
        <taxon>Fabales</taxon>
        <taxon>Fabaceae</taxon>
        <taxon>Papilionoideae</taxon>
        <taxon>50 kb inversion clade</taxon>
        <taxon>dalbergioids sensu lato</taxon>
        <taxon>Dalbergieae</taxon>
        <taxon>Pterocarpus clade</taxon>
        <taxon>Arachis</taxon>
    </lineage>
</organism>
<dbReference type="EMBL" id="SDMP01000018">
    <property type="protein sequence ID" value="RYQ96745.1"/>
    <property type="molecule type" value="Genomic_DNA"/>
</dbReference>
<comment type="caution">
    <text evidence="4">The sequence shown here is derived from an EMBL/GenBank/DDBJ whole genome shotgun (WGS) entry which is preliminary data.</text>
</comment>
<comment type="similarity">
    <text evidence="1">Belongs to the helicase family.</text>
</comment>
<comment type="cofactor">
    <cofactor evidence="1">
        <name>Mg(2+)</name>
        <dbReference type="ChEBI" id="CHEBI:18420"/>
    </cofactor>
</comment>
<dbReference type="GO" id="GO:0006310">
    <property type="term" value="P:DNA recombination"/>
    <property type="evidence" value="ECO:0007669"/>
    <property type="project" value="UniProtKB-KW"/>
</dbReference>
<dbReference type="Pfam" id="PF21530">
    <property type="entry name" value="Pif1_2B_dom"/>
    <property type="match status" value="1"/>
</dbReference>
<keyword evidence="5" id="KW-1185">Reference proteome</keyword>
<keyword evidence="1" id="KW-0227">DNA damage</keyword>
<dbReference type="Pfam" id="PF05970">
    <property type="entry name" value="PIF1"/>
    <property type="match status" value="1"/>
</dbReference>
<dbReference type="GO" id="GO:0000723">
    <property type="term" value="P:telomere maintenance"/>
    <property type="evidence" value="ECO:0007669"/>
    <property type="project" value="InterPro"/>
</dbReference>
<keyword evidence="1" id="KW-0547">Nucleotide-binding</keyword>
<keyword evidence="1" id="KW-0378">Hydrolase</keyword>
<dbReference type="GO" id="GO:0005524">
    <property type="term" value="F:ATP binding"/>
    <property type="evidence" value="ECO:0007669"/>
    <property type="project" value="UniProtKB-KW"/>
</dbReference>
<dbReference type="EC" id="5.6.2.3" evidence="1"/>
<dbReference type="STRING" id="3818.A0A444Y495"/>
<keyword evidence="1" id="KW-0067">ATP-binding</keyword>
<keyword evidence="1" id="KW-0233">DNA recombination</keyword>
<gene>
    <name evidence="4" type="ORF">Ahy_B08g092614</name>
</gene>
<evidence type="ECO:0000259" key="2">
    <source>
        <dbReference type="Pfam" id="PF05970"/>
    </source>
</evidence>
<dbReference type="GO" id="GO:0006281">
    <property type="term" value="P:DNA repair"/>
    <property type="evidence" value="ECO:0007669"/>
    <property type="project" value="UniProtKB-KW"/>
</dbReference>
<proteinExistence type="inferred from homology"/>
<name>A0A444Y495_ARAHY</name>
<dbReference type="InterPro" id="IPR049163">
    <property type="entry name" value="Pif1-like_2B_dom"/>
</dbReference>
<evidence type="ECO:0000256" key="1">
    <source>
        <dbReference type="RuleBase" id="RU363044"/>
    </source>
</evidence>
<dbReference type="Proteomes" id="UP000289738">
    <property type="component" value="Chromosome B08"/>
</dbReference>
<keyword evidence="1" id="KW-0234">DNA repair</keyword>
<dbReference type="GO" id="GO:0016887">
    <property type="term" value="F:ATP hydrolysis activity"/>
    <property type="evidence" value="ECO:0007669"/>
    <property type="project" value="RHEA"/>
</dbReference>
<dbReference type="AlphaFoldDB" id="A0A444Y495"/>